<feature type="transmembrane region" description="Helical" evidence="7">
    <location>
        <begin position="29"/>
        <end position="48"/>
    </location>
</feature>
<dbReference type="EMBL" id="CAUDKV010000012">
    <property type="protein sequence ID" value="CAJ0878586.1"/>
    <property type="molecule type" value="Genomic_DNA"/>
</dbReference>
<keyword evidence="5 7" id="KW-1133">Transmembrane helix</keyword>
<dbReference type="RefSeq" id="WP_063393219.1">
    <property type="nucleotide sequence ID" value="NZ_CATVWW010000002.1"/>
</dbReference>
<dbReference type="Proteomes" id="UP001190002">
    <property type="component" value="Unassembled WGS sequence"/>
</dbReference>
<organism evidence="8 10">
    <name type="scientific">Ralstonia mannitolilytica</name>
    <dbReference type="NCBI Taxonomy" id="105219"/>
    <lineage>
        <taxon>Bacteria</taxon>
        <taxon>Pseudomonadati</taxon>
        <taxon>Pseudomonadota</taxon>
        <taxon>Betaproteobacteria</taxon>
        <taxon>Burkholderiales</taxon>
        <taxon>Burkholderiaceae</taxon>
        <taxon>Ralstonia</taxon>
    </lineage>
</organism>
<evidence type="ECO:0000313" key="8">
    <source>
        <dbReference type="EMBL" id="CAJ0682326.1"/>
    </source>
</evidence>
<gene>
    <name evidence="9" type="ORF">R77569_02999</name>
    <name evidence="8" type="ORF">R77591_01782</name>
</gene>
<dbReference type="PANTHER" id="PTHR33884:SF7">
    <property type="entry name" value="BSL8023 PROTEIN"/>
    <property type="match status" value="1"/>
</dbReference>
<comment type="subcellular location">
    <subcellularLocation>
        <location evidence="1">Cell membrane</location>
        <topology evidence="1">Multi-pass membrane protein</topology>
    </subcellularLocation>
</comment>
<proteinExistence type="inferred from homology"/>
<keyword evidence="4 7" id="KW-0812">Transmembrane</keyword>
<dbReference type="EMBL" id="CATVXE010000006">
    <property type="protein sequence ID" value="CAJ0682326.1"/>
    <property type="molecule type" value="Genomic_DNA"/>
</dbReference>
<evidence type="ECO:0000313" key="9">
    <source>
        <dbReference type="EMBL" id="CAJ0878586.1"/>
    </source>
</evidence>
<dbReference type="PANTHER" id="PTHR33884">
    <property type="entry name" value="UPF0410 PROTEIN YMGE"/>
    <property type="match status" value="1"/>
</dbReference>
<accession>A0AAD2ALA0</accession>
<dbReference type="GO" id="GO:0005886">
    <property type="term" value="C:plasma membrane"/>
    <property type="evidence" value="ECO:0007669"/>
    <property type="project" value="UniProtKB-SubCell"/>
</dbReference>
<feature type="transmembrane region" description="Helical" evidence="7">
    <location>
        <begin position="60"/>
        <end position="79"/>
    </location>
</feature>
<protein>
    <recommendedName>
        <fullName evidence="12">GlsB/YeaQ/YmgE family stress response membrane protein</fullName>
    </recommendedName>
</protein>
<comment type="caution">
    <text evidence="8">The sequence shown here is derived from an EMBL/GenBank/DDBJ whole genome shotgun (WGS) entry which is preliminary data.</text>
</comment>
<evidence type="ECO:0000256" key="5">
    <source>
        <dbReference type="ARBA" id="ARBA00022989"/>
    </source>
</evidence>
<evidence type="ECO:0000256" key="3">
    <source>
        <dbReference type="ARBA" id="ARBA00022475"/>
    </source>
</evidence>
<name>A0AAD2ALA0_9RALS</name>
<evidence type="ECO:0000256" key="2">
    <source>
        <dbReference type="ARBA" id="ARBA00011006"/>
    </source>
</evidence>
<dbReference type="AlphaFoldDB" id="A0AAD2ALA0"/>
<dbReference type="Proteomes" id="UP001190452">
    <property type="component" value="Unassembled WGS sequence"/>
</dbReference>
<evidence type="ECO:0000256" key="7">
    <source>
        <dbReference type="SAM" id="Phobius"/>
    </source>
</evidence>
<keyword evidence="3" id="KW-1003">Cell membrane</keyword>
<evidence type="ECO:0000313" key="10">
    <source>
        <dbReference type="Proteomes" id="UP001190002"/>
    </source>
</evidence>
<comment type="similarity">
    <text evidence="2">Belongs to the UPF0410 family.</text>
</comment>
<dbReference type="InterPro" id="IPR007341">
    <property type="entry name" value="Transgly_assoc"/>
</dbReference>
<evidence type="ECO:0000313" key="11">
    <source>
        <dbReference type="Proteomes" id="UP001190452"/>
    </source>
</evidence>
<keyword evidence="6 7" id="KW-0472">Membrane</keyword>
<keyword evidence="11" id="KW-1185">Reference proteome</keyword>
<reference evidence="8 11" key="1">
    <citation type="submission" date="2023-07" db="EMBL/GenBank/DDBJ databases">
        <authorList>
            <person name="Peeters C."/>
        </authorList>
    </citation>
    <scope>NUCLEOTIDE SEQUENCE</scope>
    <source>
        <strain evidence="9 11">R-77569</strain>
        <strain evidence="8">R-77591</strain>
    </source>
</reference>
<sequence length="83" mass="8806">MHLLILTALIGFLAGLVARWITPGCGLTGFILTTMLGVAGALAASFLGQLLRWYQPGQSAGWIGAMMGAVILLAGHHLMMRER</sequence>
<dbReference type="Pfam" id="PF04226">
    <property type="entry name" value="Transgly_assoc"/>
    <property type="match status" value="1"/>
</dbReference>
<evidence type="ECO:0000256" key="4">
    <source>
        <dbReference type="ARBA" id="ARBA00022692"/>
    </source>
</evidence>
<evidence type="ECO:0000256" key="1">
    <source>
        <dbReference type="ARBA" id="ARBA00004651"/>
    </source>
</evidence>
<evidence type="ECO:0008006" key="12">
    <source>
        <dbReference type="Google" id="ProtNLM"/>
    </source>
</evidence>
<evidence type="ECO:0000256" key="6">
    <source>
        <dbReference type="ARBA" id="ARBA00023136"/>
    </source>
</evidence>